<proteinExistence type="predicted"/>
<dbReference type="InterPro" id="IPR013108">
    <property type="entry name" value="Amidohydro_3"/>
</dbReference>
<organism evidence="4 5">
    <name type="scientific">Actibacterium naphthalenivorans</name>
    <dbReference type="NCBI Taxonomy" id="1614693"/>
    <lineage>
        <taxon>Bacteria</taxon>
        <taxon>Pseudomonadati</taxon>
        <taxon>Pseudomonadota</taxon>
        <taxon>Alphaproteobacteria</taxon>
        <taxon>Rhodobacterales</taxon>
        <taxon>Roseobacteraceae</taxon>
        <taxon>Actibacterium</taxon>
    </lineage>
</organism>
<evidence type="ECO:0000313" key="4">
    <source>
        <dbReference type="EMBL" id="MBB4022363.1"/>
    </source>
</evidence>
<reference evidence="4" key="1">
    <citation type="submission" date="2020-08" db="EMBL/GenBank/DDBJ databases">
        <title>Genomic Encyclopedia of Type Strains, Phase IV (KMG-IV): sequencing the most valuable type-strain genomes for metagenomic binning, comparative biology and taxonomic classification.</title>
        <authorList>
            <person name="Goeker M."/>
        </authorList>
    </citation>
    <scope>NUCLEOTIDE SEQUENCE [LARGE SCALE GENOMIC DNA]</scope>
    <source>
        <strain evidence="4">DSM 105040</strain>
    </source>
</reference>
<dbReference type="Gene3D" id="3.20.20.140">
    <property type="entry name" value="Metal-dependent hydrolases"/>
    <property type="match status" value="1"/>
</dbReference>
<dbReference type="CDD" id="cd01293">
    <property type="entry name" value="Bact_CD"/>
    <property type="match status" value="1"/>
</dbReference>
<feature type="domain" description="Amidohydrolase 3" evidence="3">
    <location>
        <begin position="190"/>
        <end position="395"/>
    </location>
</feature>
<dbReference type="SUPFAM" id="SSF51338">
    <property type="entry name" value="Composite domain of metallo-dependent hydrolases"/>
    <property type="match status" value="1"/>
</dbReference>
<dbReference type="Gene3D" id="2.30.40.10">
    <property type="entry name" value="Urease, subunit C, domain 1"/>
    <property type="match status" value="1"/>
</dbReference>
<dbReference type="GO" id="GO:0046872">
    <property type="term" value="F:metal ion binding"/>
    <property type="evidence" value="ECO:0007669"/>
    <property type="project" value="UniProtKB-KW"/>
</dbReference>
<dbReference type="EC" id="3.5.4.1" evidence="4"/>
<evidence type="ECO:0000256" key="2">
    <source>
        <dbReference type="ARBA" id="ARBA00022801"/>
    </source>
</evidence>
<keyword evidence="1" id="KW-0479">Metal-binding</keyword>
<name>A0A840CBZ1_9RHOB</name>
<dbReference type="PANTHER" id="PTHR32027:SF9">
    <property type="entry name" value="BLL3847 PROTEIN"/>
    <property type="match status" value="1"/>
</dbReference>
<dbReference type="InterPro" id="IPR052349">
    <property type="entry name" value="Metallo-hydrolase_Enzymes"/>
</dbReference>
<protein>
    <submittedName>
        <fullName evidence="4">Cytosine deaminase</fullName>
        <ecNumber evidence="4">3.5.4.1</ecNumber>
    </submittedName>
</protein>
<sequence>MAFILDNIGLPNGQSGLSLHVARGVIAAIGARGDMPADLPRHDARGALLCPGFTDAHVHLDKAMILGRCPICEGTLPEAVRLTADAKRGFTEEDVYARGAQVLEMAVRAGTQRMRSFVEVDPRAGLRSFRALKRLRADWSDLIDLQLCVFAQEGLTQEMATCGLMEQALAQGGDLVGGCPYTDRDPVAHVGLIFDLAERFDVDADFHADFDLDPDGSILPEIIAQTIRRGWQGRVAVGHATKFAAFAPERRADLARQMAEAGIGLVVLPATDSFLNGDRADPLRPRGVAPAHRIAAHGAAVALATNNVQNPFTPFGDASLLRMANYYANIDQLATDAQMRGVFDMITDAPARILRRPAPEPQAGAAADFILLAAPDVAAAVRANAPVTAVVRGGKLRLWAPRAPLMRDPA</sequence>
<evidence type="ECO:0000256" key="1">
    <source>
        <dbReference type="ARBA" id="ARBA00022723"/>
    </source>
</evidence>
<dbReference type="Pfam" id="PF07969">
    <property type="entry name" value="Amidohydro_3"/>
    <property type="match status" value="1"/>
</dbReference>
<dbReference type="EMBL" id="JACIEQ010000002">
    <property type="protein sequence ID" value="MBB4022363.1"/>
    <property type="molecule type" value="Genomic_DNA"/>
</dbReference>
<keyword evidence="5" id="KW-1185">Reference proteome</keyword>
<dbReference type="Proteomes" id="UP000585681">
    <property type="component" value="Unassembled WGS sequence"/>
</dbReference>
<accession>A0A840CBZ1</accession>
<dbReference type="InterPro" id="IPR011059">
    <property type="entry name" value="Metal-dep_hydrolase_composite"/>
</dbReference>
<dbReference type="InterPro" id="IPR032466">
    <property type="entry name" value="Metal_Hydrolase"/>
</dbReference>
<gene>
    <name evidence="4" type="ORF">GGR17_002172</name>
</gene>
<evidence type="ECO:0000313" key="5">
    <source>
        <dbReference type="Proteomes" id="UP000585681"/>
    </source>
</evidence>
<dbReference type="FunFam" id="3.20.20.140:FF:000019">
    <property type="entry name" value="Cytosine deaminase"/>
    <property type="match status" value="1"/>
</dbReference>
<evidence type="ECO:0000259" key="3">
    <source>
        <dbReference type="Pfam" id="PF07969"/>
    </source>
</evidence>
<dbReference type="GO" id="GO:0004131">
    <property type="term" value="F:cytosine deaminase activity"/>
    <property type="evidence" value="ECO:0007669"/>
    <property type="project" value="UniProtKB-EC"/>
</dbReference>
<dbReference type="SUPFAM" id="SSF51556">
    <property type="entry name" value="Metallo-dependent hydrolases"/>
    <property type="match status" value="1"/>
</dbReference>
<dbReference type="AlphaFoldDB" id="A0A840CBZ1"/>
<dbReference type="RefSeq" id="WP_054540392.1">
    <property type="nucleotide sequence ID" value="NZ_JACIEQ010000002.1"/>
</dbReference>
<keyword evidence="2 4" id="KW-0378">Hydrolase</keyword>
<comment type="caution">
    <text evidence="4">The sequence shown here is derived from an EMBL/GenBank/DDBJ whole genome shotgun (WGS) entry which is preliminary data.</text>
</comment>
<dbReference type="PANTHER" id="PTHR32027">
    <property type="entry name" value="CYTOSINE DEAMINASE"/>
    <property type="match status" value="1"/>
</dbReference>